<keyword evidence="4" id="KW-0539">Nucleus</keyword>
<feature type="region of interest" description="Disordered" evidence="5">
    <location>
        <begin position="1"/>
        <end position="102"/>
    </location>
</feature>
<keyword evidence="3" id="KW-0597">Phosphoprotein</keyword>
<dbReference type="InterPro" id="IPR007146">
    <property type="entry name" value="Sas10/Utp3/C1D"/>
</dbReference>
<reference evidence="7 8" key="1">
    <citation type="journal article" date="2016" name="Sci. Rep.">
        <title>The Dendrobium catenatum Lindl. genome sequence provides insights into polysaccharide synthase, floral development and adaptive evolution.</title>
        <authorList>
            <person name="Zhang G.Q."/>
            <person name="Xu Q."/>
            <person name="Bian C."/>
            <person name="Tsai W.C."/>
            <person name="Yeh C.M."/>
            <person name="Liu K.W."/>
            <person name="Yoshida K."/>
            <person name="Zhang L.S."/>
            <person name="Chang S.B."/>
            <person name="Chen F."/>
            <person name="Shi Y."/>
            <person name="Su Y.Y."/>
            <person name="Zhang Y.Q."/>
            <person name="Chen L.J."/>
            <person name="Yin Y."/>
            <person name="Lin M."/>
            <person name="Huang H."/>
            <person name="Deng H."/>
            <person name="Wang Z.W."/>
            <person name="Zhu S.L."/>
            <person name="Zhao X."/>
            <person name="Deng C."/>
            <person name="Niu S.C."/>
            <person name="Huang J."/>
            <person name="Wang M."/>
            <person name="Liu G.H."/>
            <person name="Yang H.J."/>
            <person name="Xiao X.J."/>
            <person name="Hsiao Y.Y."/>
            <person name="Wu W.L."/>
            <person name="Chen Y.Y."/>
            <person name="Mitsuda N."/>
            <person name="Ohme-Takagi M."/>
            <person name="Luo Y.B."/>
            <person name="Van de Peer Y."/>
            <person name="Liu Z.J."/>
        </authorList>
    </citation>
    <scope>NUCLEOTIDE SEQUENCE [LARGE SCALE GENOMIC DNA]</scope>
    <source>
        <tissue evidence="7">The whole plant</tissue>
    </source>
</reference>
<feature type="compositionally biased region" description="Acidic residues" evidence="5">
    <location>
        <begin position="79"/>
        <end position="90"/>
    </location>
</feature>
<name>A0A2I0VNS3_9ASPA</name>
<keyword evidence="8" id="KW-1185">Reference proteome</keyword>
<accession>A0A2I0VNS3</accession>
<dbReference type="STRING" id="906689.A0A2I0VNS3"/>
<feature type="compositionally biased region" description="Basic residues" evidence="5">
    <location>
        <begin position="1"/>
        <end position="16"/>
    </location>
</feature>
<evidence type="ECO:0000259" key="6">
    <source>
        <dbReference type="Pfam" id="PF09368"/>
    </source>
</evidence>
<gene>
    <name evidence="7" type="ORF">MA16_Dca004666</name>
</gene>
<dbReference type="PANTHER" id="PTHR13237">
    <property type="entry name" value="SOMETHING ABOUT SILENCING PROTEIN 10-RELATED"/>
    <property type="match status" value="1"/>
</dbReference>
<protein>
    <recommendedName>
        <fullName evidence="6">Sas10 C-terminal domain-containing protein</fullName>
    </recommendedName>
</protein>
<dbReference type="AlphaFoldDB" id="A0A2I0VNS3"/>
<dbReference type="EMBL" id="KZ503378">
    <property type="protein sequence ID" value="PKU65051.1"/>
    <property type="molecule type" value="Genomic_DNA"/>
</dbReference>
<evidence type="ECO:0000313" key="7">
    <source>
        <dbReference type="EMBL" id="PKU65051.1"/>
    </source>
</evidence>
<proteinExistence type="inferred from homology"/>
<evidence type="ECO:0000256" key="4">
    <source>
        <dbReference type="ARBA" id="ARBA00023242"/>
    </source>
</evidence>
<evidence type="ECO:0000256" key="5">
    <source>
        <dbReference type="SAM" id="MobiDB-lite"/>
    </source>
</evidence>
<comment type="subcellular location">
    <subcellularLocation>
        <location evidence="1">Nucleus</location>
    </subcellularLocation>
</comment>
<feature type="compositionally biased region" description="Acidic residues" evidence="5">
    <location>
        <begin position="122"/>
        <end position="133"/>
    </location>
</feature>
<reference evidence="7 8" key="2">
    <citation type="journal article" date="2017" name="Nature">
        <title>The Apostasia genome and the evolution of orchids.</title>
        <authorList>
            <person name="Zhang G.Q."/>
            <person name="Liu K.W."/>
            <person name="Li Z."/>
            <person name="Lohaus R."/>
            <person name="Hsiao Y.Y."/>
            <person name="Niu S.C."/>
            <person name="Wang J.Y."/>
            <person name="Lin Y.C."/>
            <person name="Xu Q."/>
            <person name="Chen L.J."/>
            <person name="Yoshida K."/>
            <person name="Fujiwara S."/>
            <person name="Wang Z.W."/>
            <person name="Zhang Y.Q."/>
            <person name="Mitsuda N."/>
            <person name="Wang M."/>
            <person name="Liu G.H."/>
            <person name="Pecoraro L."/>
            <person name="Huang H.X."/>
            <person name="Xiao X.J."/>
            <person name="Lin M."/>
            <person name="Wu X.Y."/>
            <person name="Wu W.L."/>
            <person name="Chen Y.Y."/>
            <person name="Chang S.B."/>
            <person name="Sakamoto S."/>
            <person name="Ohme-Takagi M."/>
            <person name="Yagi M."/>
            <person name="Zeng S.J."/>
            <person name="Shen C.Y."/>
            <person name="Yeh C.M."/>
            <person name="Luo Y.B."/>
            <person name="Tsai W.C."/>
            <person name="Van de Peer Y."/>
            <person name="Liu Z.J."/>
        </authorList>
    </citation>
    <scope>NUCLEOTIDE SEQUENCE [LARGE SCALE GENOMIC DNA]</scope>
    <source>
        <tissue evidence="7">The whole plant</tissue>
    </source>
</reference>
<dbReference type="Proteomes" id="UP000233837">
    <property type="component" value="Unassembled WGS sequence"/>
</dbReference>
<evidence type="ECO:0000256" key="3">
    <source>
        <dbReference type="ARBA" id="ARBA00022553"/>
    </source>
</evidence>
<feature type="region of interest" description="Disordered" evidence="5">
    <location>
        <begin position="118"/>
        <end position="137"/>
    </location>
</feature>
<feature type="compositionally biased region" description="Basic and acidic residues" evidence="5">
    <location>
        <begin position="35"/>
        <end position="44"/>
    </location>
</feature>
<feature type="region of interest" description="Disordered" evidence="5">
    <location>
        <begin position="607"/>
        <end position="628"/>
    </location>
</feature>
<evidence type="ECO:0000313" key="8">
    <source>
        <dbReference type="Proteomes" id="UP000233837"/>
    </source>
</evidence>
<dbReference type="GO" id="GO:0032040">
    <property type="term" value="C:small-subunit processome"/>
    <property type="evidence" value="ECO:0007669"/>
    <property type="project" value="TreeGrafter"/>
</dbReference>
<sequence length="730" mass="82601">MGKRSNKRRRFPKPGKAHAQEDDAYMEKEVDDEIDAFHKQREMIPLDVNEDAGDSDDDLEEPVFDLEGYQNGDSYNGREDDDGEDEDEDDKDNRDFDDLEDKGFAAKIARQAKYLREKFGGGEDEMSDDDEQDEERKAVWGSKKNLYYSADNIDYELQSSDEDLPMEEEAEVLKIQREKAKTLEMEDFGLEASDREDSDFDGDEKTFQDLSKVRVTQKPGVEVIDDLTIDDYEEIKKDLSALSKAEQMDVVYSSAPELVSLLSELNTSVDQLQQVKPLACKLVREGKDQARGMDYLELKQIVLLTYCQAISFYLLLKSEGHPVRDHPVIARLVEIKNLWEKMKQISLKFPPQEGDGGNHTYESMNKLNGQDASLELKPNMLDISAKALVVSEMTGSLKDSAMDVDSKSAKKIQNSQLDLKSIEMMKIRENLEAKLKQKGIYGHVQGKVDKTLKDLVKPLSRVGGIIVIWSLKGYFNDFVTLKSIAVVSGDGDLPKRDDIAERRRKHELRVLARARVISTDDGDEGYDNPGINTVGADFQENEELESEDEFYRKVKTQRVEKLNAKSELYSRAHAIPMVEPEADGKRQITRQIKHQKAVIRRKGQIRDIRKPSGPYGGESTGINTNVSRDDKNPITEECDVSLIGHELVCKHAFCHQDDLGAMKVGQNMYIVPISIITSICKQRDVVLKLCVKRNWPCNGVMVVGDHGHIGNGLDGQLKLNPLIVVRLMDI</sequence>
<feature type="compositionally biased region" description="Basic and acidic residues" evidence="5">
    <location>
        <begin position="18"/>
        <end position="28"/>
    </location>
</feature>
<comment type="similarity">
    <text evidence="2">Belongs to the SAS10 family.</text>
</comment>
<dbReference type="Pfam" id="PF09368">
    <property type="entry name" value="Sas10"/>
    <property type="match status" value="1"/>
</dbReference>
<dbReference type="InterPro" id="IPR018972">
    <property type="entry name" value="Sas10_C_dom"/>
</dbReference>
<dbReference type="PANTHER" id="PTHR13237:SF8">
    <property type="entry name" value="SOMETHING ABOUT SILENCING PROTEIN 10"/>
    <property type="match status" value="1"/>
</dbReference>
<evidence type="ECO:0000256" key="2">
    <source>
        <dbReference type="ARBA" id="ARBA00010979"/>
    </source>
</evidence>
<evidence type="ECO:0000256" key="1">
    <source>
        <dbReference type="ARBA" id="ARBA00004123"/>
    </source>
</evidence>
<dbReference type="GO" id="GO:0000462">
    <property type="term" value="P:maturation of SSU-rRNA from tricistronic rRNA transcript (SSU-rRNA, 5.8S rRNA, LSU-rRNA)"/>
    <property type="evidence" value="ECO:0007669"/>
    <property type="project" value="TreeGrafter"/>
</dbReference>
<feature type="domain" description="Sas10 C-terminal" evidence="6">
    <location>
        <begin position="591"/>
        <end position="628"/>
    </location>
</feature>
<organism evidence="7 8">
    <name type="scientific">Dendrobium catenatum</name>
    <dbReference type="NCBI Taxonomy" id="906689"/>
    <lineage>
        <taxon>Eukaryota</taxon>
        <taxon>Viridiplantae</taxon>
        <taxon>Streptophyta</taxon>
        <taxon>Embryophyta</taxon>
        <taxon>Tracheophyta</taxon>
        <taxon>Spermatophyta</taxon>
        <taxon>Magnoliopsida</taxon>
        <taxon>Liliopsida</taxon>
        <taxon>Asparagales</taxon>
        <taxon>Orchidaceae</taxon>
        <taxon>Epidendroideae</taxon>
        <taxon>Malaxideae</taxon>
        <taxon>Dendrobiinae</taxon>
        <taxon>Dendrobium</taxon>
    </lineage>
</organism>
<feature type="compositionally biased region" description="Acidic residues" evidence="5">
    <location>
        <begin position="48"/>
        <end position="64"/>
    </location>
</feature>
<dbReference type="Pfam" id="PF04000">
    <property type="entry name" value="Sas10_Utp3"/>
    <property type="match status" value="1"/>
</dbReference>
<feature type="compositionally biased region" description="Basic and acidic residues" evidence="5">
    <location>
        <begin position="91"/>
        <end position="102"/>
    </location>
</feature>